<evidence type="ECO:0000256" key="1">
    <source>
        <dbReference type="SAM" id="MobiDB-lite"/>
    </source>
</evidence>
<name>A0AAV9CYT5_ACOCL</name>
<sequence length="165" mass="17998">MVCDSSVRDDMHVVGWPESLVVVSPRQSSGLACDDEVVGGLEKVVECAPSVLLGEVDHWIRGGPSEGAVVCPWGVYMSPPACTKVVEVGVDSSIGCFKGRFKDFITKIMFKGSLVVSWSEESGFDKSRGLNDPRKKSAVRDHIKEEKKAADGRESNKEFKPQPQK</sequence>
<accession>A0AAV9CYT5</accession>
<dbReference type="Proteomes" id="UP001180020">
    <property type="component" value="Unassembled WGS sequence"/>
</dbReference>
<comment type="caution">
    <text evidence="2">The sequence shown here is derived from an EMBL/GenBank/DDBJ whole genome shotgun (WGS) entry which is preliminary data.</text>
</comment>
<dbReference type="EMBL" id="JAUJYO010000017">
    <property type="protein sequence ID" value="KAK1293699.1"/>
    <property type="molecule type" value="Genomic_DNA"/>
</dbReference>
<gene>
    <name evidence="2" type="ORF">QJS10_CPB17g01712</name>
</gene>
<protein>
    <submittedName>
        <fullName evidence="2">Uncharacterized protein</fullName>
    </submittedName>
</protein>
<proteinExistence type="predicted"/>
<keyword evidence="3" id="KW-1185">Reference proteome</keyword>
<reference evidence="2" key="1">
    <citation type="journal article" date="2023" name="Nat. Commun.">
        <title>Diploid and tetraploid genomes of Acorus and the evolution of monocots.</title>
        <authorList>
            <person name="Ma L."/>
            <person name="Liu K.W."/>
            <person name="Li Z."/>
            <person name="Hsiao Y.Y."/>
            <person name="Qi Y."/>
            <person name="Fu T."/>
            <person name="Tang G.D."/>
            <person name="Zhang D."/>
            <person name="Sun W.H."/>
            <person name="Liu D.K."/>
            <person name="Li Y."/>
            <person name="Chen G.Z."/>
            <person name="Liu X.D."/>
            <person name="Liao X.Y."/>
            <person name="Jiang Y.T."/>
            <person name="Yu X."/>
            <person name="Hao Y."/>
            <person name="Huang J."/>
            <person name="Zhao X.W."/>
            <person name="Ke S."/>
            <person name="Chen Y.Y."/>
            <person name="Wu W.L."/>
            <person name="Hsu J.L."/>
            <person name="Lin Y.F."/>
            <person name="Huang M.D."/>
            <person name="Li C.Y."/>
            <person name="Huang L."/>
            <person name="Wang Z.W."/>
            <person name="Zhao X."/>
            <person name="Zhong W.Y."/>
            <person name="Peng D.H."/>
            <person name="Ahmad S."/>
            <person name="Lan S."/>
            <person name="Zhang J.S."/>
            <person name="Tsai W.C."/>
            <person name="Van de Peer Y."/>
            <person name="Liu Z.J."/>
        </authorList>
    </citation>
    <scope>NUCLEOTIDE SEQUENCE</scope>
    <source>
        <strain evidence="2">CP</strain>
    </source>
</reference>
<feature type="region of interest" description="Disordered" evidence="1">
    <location>
        <begin position="123"/>
        <end position="165"/>
    </location>
</feature>
<evidence type="ECO:0000313" key="3">
    <source>
        <dbReference type="Proteomes" id="UP001180020"/>
    </source>
</evidence>
<evidence type="ECO:0000313" key="2">
    <source>
        <dbReference type="EMBL" id="KAK1293699.1"/>
    </source>
</evidence>
<organism evidence="2 3">
    <name type="scientific">Acorus calamus</name>
    <name type="common">Sweet flag</name>
    <dbReference type="NCBI Taxonomy" id="4465"/>
    <lineage>
        <taxon>Eukaryota</taxon>
        <taxon>Viridiplantae</taxon>
        <taxon>Streptophyta</taxon>
        <taxon>Embryophyta</taxon>
        <taxon>Tracheophyta</taxon>
        <taxon>Spermatophyta</taxon>
        <taxon>Magnoliopsida</taxon>
        <taxon>Liliopsida</taxon>
        <taxon>Acoraceae</taxon>
        <taxon>Acorus</taxon>
    </lineage>
</organism>
<reference evidence="2" key="2">
    <citation type="submission" date="2023-06" db="EMBL/GenBank/DDBJ databases">
        <authorList>
            <person name="Ma L."/>
            <person name="Liu K.-W."/>
            <person name="Li Z."/>
            <person name="Hsiao Y.-Y."/>
            <person name="Qi Y."/>
            <person name="Fu T."/>
            <person name="Tang G."/>
            <person name="Zhang D."/>
            <person name="Sun W.-H."/>
            <person name="Liu D.-K."/>
            <person name="Li Y."/>
            <person name="Chen G.-Z."/>
            <person name="Liu X.-D."/>
            <person name="Liao X.-Y."/>
            <person name="Jiang Y.-T."/>
            <person name="Yu X."/>
            <person name="Hao Y."/>
            <person name="Huang J."/>
            <person name="Zhao X.-W."/>
            <person name="Ke S."/>
            <person name="Chen Y.-Y."/>
            <person name="Wu W.-L."/>
            <person name="Hsu J.-L."/>
            <person name="Lin Y.-F."/>
            <person name="Huang M.-D."/>
            <person name="Li C.-Y."/>
            <person name="Huang L."/>
            <person name="Wang Z.-W."/>
            <person name="Zhao X."/>
            <person name="Zhong W.-Y."/>
            <person name="Peng D.-H."/>
            <person name="Ahmad S."/>
            <person name="Lan S."/>
            <person name="Zhang J.-S."/>
            <person name="Tsai W.-C."/>
            <person name="Van De Peer Y."/>
            <person name="Liu Z.-J."/>
        </authorList>
    </citation>
    <scope>NUCLEOTIDE SEQUENCE</scope>
    <source>
        <strain evidence="2">CP</strain>
        <tissue evidence="2">Leaves</tissue>
    </source>
</reference>
<dbReference type="AlphaFoldDB" id="A0AAV9CYT5"/>